<gene>
    <name evidence="2" type="ORF">GCM10007036_28390</name>
</gene>
<accession>A0A917MIW0</accession>
<sequence>MRLLLVNGNTTQAVTEAVCAEARSICAPGTAIEGATARFGAEIVTTHAGNAIAAHAVLDLLAERAGSYDAAILAISFDSGLKAARELFRAPIIGMTEAALLAACAAAPRVRMITFGETALPLYEDLLRLYDLRNRVADVRCIDVNPATYLGGAGRDDAIMAELAAMPPDGAPVVLCGAALAGTAARLQPRSAFRLFDGIVCAVKAAEQPGVAAALAHQHTPIATIGLSPALAEAFGGGG</sequence>
<dbReference type="Gene3D" id="3.40.50.12500">
    <property type="match status" value="1"/>
</dbReference>
<dbReference type="GO" id="GO:0047661">
    <property type="term" value="F:amino-acid racemase activity"/>
    <property type="evidence" value="ECO:0007669"/>
    <property type="project" value="InterPro"/>
</dbReference>
<proteinExistence type="inferred from homology"/>
<protein>
    <submittedName>
        <fullName evidence="2">Asp/Glu/hydantoin racemase</fullName>
    </submittedName>
</protein>
<dbReference type="PANTHER" id="PTHR28047">
    <property type="entry name" value="PROTEIN DCG1"/>
    <property type="match status" value="1"/>
</dbReference>
<keyword evidence="3" id="KW-1185">Reference proteome</keyword>
<dbReference type="Pfam" id="PF01177">
    <property type="entry name" value="Asp_Glu_race"/>
    <property type="match status" value="1"/>
</dbReference>
<dbReference type="PANTHER" id="PTHR28047:SF5">
    <property type="entry name" value="PROTEIN DCG1"/>
    <property type="match status" value="1"/>
</dbReference>
<evidence type="ECO:0000313" key="2">
    <source>
        <dbReference type="EMBL" id="GGH22963.1"/>
    </source>
</evidence>
<comment type="similarity">
    <text evidence="1">Belongs to the HyuE racemase family.</text>
</comment>
<evidence type="ECO:0000313" key="3">
    <source>
        <dbReference type="Proteomes" id="UP000603912"/>
    </source>
</evidence>
<evidence type="ECO:0000256" key="1">
    <source>
        <dbReference type="ARBA" id="ARBA00038414"/>
    </source>
</evidence>
<dbReference type="AlphaFoldDB" id="A0A917MIW0"/>
<organism evidence="2 3">
    <name type="scientific">Alsobacter metallidurans</name>
    <dbReference type="NCBI Taxonomy" id="340221"/>
    <lineage>
        <taxon>Bacteria</taxon>
        <taxon>Pseudomonadati</taxon>
        <taxon>Pseudomonadota</taxon>
        <taxon>Alphaproteobacteria</taxon>
        <taxon>Hyphomicrobiales</taxon>
        <taxon>Alsobacteraceae</taxon>
        <taxon>Alsobacter</taxon>
    </lineage>
</organism>
<reference evidence="2" key="1">
    <citation type="journal article" date="2014" name="Int. J. Syst. Evol. Microbiol.">
        <title>Complete genome sequence of Corynebacterium casei LMG S-19264T (=DSM 44701T), isolated from a smear-ripened cheese.</title>
        <authorList>
            <consortium name="US DOE Joint Genome Institute (JGI-PGF)"/>
            <person name="Walter F."/>
            <person name="Albersmeier A."/>
            <person name="Kalinowski J."/>
            <person name="Ruckert C."/>
        </authorList>
    </citation>
    <scope>NUCLEOTIDE SEQUENCE</scope>
    <source>
        <strain evidence="2">CGMCC 1.12214</strain>
    </source>
</reference>
<dbReference type="InterPro" id="IPR053714">
    <property type="entry name" value="Iso_Racemase_Enz_sf"/>
</dbReference>
<dbReference type="InterPro" id="IPR052186">
    <property type="entry name" value="Hydantoin_racemase-like"/>
</dbReference>
<dbReference type="EMBL" id="BMES01000002">
    <property type="protein sequence ID" value="GGH22963.1"/>
    <property type="molecule type" value="Genomic_DNA"/>
</dbReference>
<comment type="caution">
    <text evidence="2">The sequence shown here is derived from an EMBL/GenBank/DDBJ whole genome shotgun (WGS) entry which is preliminary data.</text>
</comment>
<dbReference type="Proteomes" id="UP000603912">
    <property type="component" value="Unassembled WGS sequence"/>
</dbReference>
<name>A0A917MIW0_9HYPH</name>
<dbReference type="InterPro" id="IPR015942">
    <property type="entry name" value="Asp/Glu/hydantoin_racemase"/>
</dbReference>
<reference evidence="2" key="2">
    <citation type="submission" date="2020-09" db="EMBL/GenBank/DDBJ databases">
        <authorList>
            <person name="Sun Q."/>
            <person name="Zhou Y."/>
        </authorList>
    </citation>
    <scope>NUCLEOTIDE SEQUENCE</scope>
    <source>
        <strain evidence="2">CGMCC 1.12214</strain>
    </source>
</reference>
<dbReference type="RefSeq" id="WP_188518399.1">
    <property type="nucleotide sequence ID" value="NZ_BMES01000002.1"/>
</dbReference>